<proteinExistence type="predicted"/>
<organism evidence="1 2">
    <name type="scientific">Ditylenchus destructor</name>
    <dbReference type="NCBI Taxonomy" id="166010"/>
    <lineage>
        <taxon>Eukaryota</taxon>
        <taxon>Metazoa</taxon>
        <taxon>Ecdysozoa</taxon>
        <taxon>Nematoda</taxon>
        <taxon>Chromadorea</taxon>
        <taxon>Rhabditida</taxon>
        <taxon>Tylenchina</taxon>
        <taxon>Tylenchomorpha</taxon>
        <taxon>Sphaerularioidea</taxon>
        <taxon>Anguinidae</taxon>
        <taxon>Anguininae</taxon>
        <taxon>Ditylenchus</taxon>
    </lineage>
</organism>
<evidence type="ECO:0000313" key="2">
    <source>
        <dbReference type="Proteomes" id="UP001201812"/>
    </source>
</evidence>
<gene>
    <name evidence="1" type="ORF">DdX_15464</name>
</gene>
<name>A0AAD4MUX7_9BILA</name>
<dbReference type="AlphaFoldDB" id="A0AAD4MUX7"/>
<keyword evidence="2" id="KW-1185">Reference proteome</keyword>
<comment type="caution">
    <text evidence="1">The sequence shown here is derived from an EMBL/GenBank/DDBJ whole genome shotgun (WGS) entry which is preliminary data.</text>
</comment>
<accession>A0AAD4MUX7</accession>
<dbReference type="Proteomes" id="UP001201812">
    <property type="component" value="Unassembled WGS sequence"/>
</dbReference>
<evidence type="ECO:0000313" key="1">
    <source>
        <dbReference type="EMBL" id="KAI1702453.1"/>
    </source>
</evidence>
<reference evidence="1" key="1">
    <citation type="submission" date="2022-01" db="EMBL/GenBank/DDBJ databases">
        <title>Genome Sequence Resource for Two Populations of Ditylenchus destructor, the Migratory Endoparasitic Phytonematode.</title>
        <authorList>
            <person name="Zhang H."/>
            <person name="Lin R."/>
            <person name="Xie B."/>
        </authorList>
    </citation>
    <scope>NUCLEOTIDE SEQUENCE</scope>
    <source>
        <strain evidence="1">BazhouSP</strain>
    </source>
</reference>
<sequence>MSKVKASDLLEEVQKIVETKFNIPKGRQLLKDQEDNKIDIKTIKRINNRGAIRAFLDYNVKIIITYAKNKETLEVPFNLETDRLELLHAKVTEKWKLDKSLQTFVINDSQPKSYSMAVRTRISRQDLCNATERQDDNDEDATRQFGLAVSQ</sequence>
<dbReference type="EMBL" id="JAKKPZ010000098">
    <property type="protein sequence ID" value="KAI1702453.1"/>
    <property type="molecule type" value="Genomic_DNA"/>
</dbReference>
<protein>
    <submittedName>
        <fullName evidence="1">Uncharacterized protein</fullName>
    </submittedName>
</protein>